<dbReference type="Pfam" id="PF10615">
    <property type="entry name" value="DUF2470"/>
    <property type="match status" value="1"/>
</dbReference>
<gene>
    <name evidence="2" type="ORF">EV383_0135</name>
</gene>
<dbReference type="InterPro" id="IPR019595">
    <property type="entry name" value="DUF2470"/>
</dbReference>
<dbReference type="AlphaFoldDB" id="A0A4Q7UP34"/>
<sequence length="258" mass="28221">MGTTRTRRPPAPTAAERARSLVARGGRAAIVGTGEPGPITPLMHHVHPDGATDLLLPDDSVLLERLRDNDAGELPVMLELTEHTPVPMPDQVRELLWIVGWLHEPTPAAARHLALRLAELRPHPRLLDVGHNATLVRLRPGSTVYSDAESSAATSADELAAARPDPFCLFEHQWLAHLEDAHPEVFTSLMRHLPSTLRLTDGARVRPLGVDRLGLRIRVQTPSGDHDVRLAWSSEATTVEELRARLGELVGCPFRAAS</sequence>
<accession>A0A4Q7UP34</accession>
<evidence type="ECO:0000313" key="2">
    <source>
        <dbReference type="EMBL" id="RZT83335.1"/>
    </source>
</evidence>
<dbReference type="InterPro" id="IPR037119">
    <property type="entry name" value="Haem_oxidase_HugZ-like_sf"/>
</dbReference>
<dbReference type="Gene3D" id="3.20.180.10">
    <property type="entry name" value="PNP-oxidase-like"/>
    <property type="match status" value="1"/>
</dbReference>
<comment type="caution">
    <text evidence="2">The sequence shown here is derived from an EMBL/GenBank/DDBJ whole genome shotgun (WGS) entry which is preliminary data.</text>
</comment>
<feature type="domain" description="DUF2470" evidence="1">
    <location>
        <begin position="173"/>
        <end position="248"/>
    </location>
</feature>
<protein>
    <submittedName>
        <fullName evidence="2">Uncharacterized protein DUF2470</fullName>
    </submittedName>
</protein>
<organism evidence="2 3">
    <name type="scientific">Pseudonocardia sediminis</name>
    <dbReference type="NCBI Taxonomy" id="1397368"/>
    <lineage>
        <taxon>Bacteria</taxon>
        <taxon>Bacillati</taxon>
        <taxon>Actinomycetota</taxon>
        <taxon>Actinomycetes</taxon>
        <taxon>Pseudonocardiales</taxon>
        <taxon>Pseudonocardiaceae</taxon>
        <taxon>Pseudonocardia</taxon>
    </lineage>
</organism>
<dbReference type="Proteomes" id="UP000291591">
    <property type="component" value="Unassembled WGS sequence"/>
</dbReference>
<dbReference type="SUPFAM" id="SSF50475">
    <property type="entry name" value="FMN-binding split barrel"/>
    <property type="match status" value="1"/>
</dbReference>
<proteinExistence type="predicted"/>
<reference evidence="2 3" key="1">
    <citation type="submission" date="2019-02" db="EMBL/GenBank/DDBJ databases">
        <title>Sequencing the genomes of 1000 actinobacteria strains.</title>
        <authorList>
            <person name="Klenk H.-P."/>
        </authorList>
    </citation>
    <scope>NUCLEOTIDE SEQUENCE [LARGE SCALE GENOMIC DNA]</scope>
    <source>
        <strain evidence="2 3">DSM 45779</strain>
    </source>
</reference>
<evidence type="ECO:0000313" key="3">
    <source>
        <dbReference type="Proteomes" id="UP000291591"/>
    </source>
</evidence>
<dbReference type="OrthoDB" id="3381348at2"/>
<evidence type="ECO:0000259" key="1">
    <source>
        <dbReference type="Pfam" id="PF10615"/>
    </source>
</evidence>
<dbReference type="RefSeq" id="WP_130288105.1">
    <property type="nucleotide sequence ID" value="NZ_SHKL01000001.1"/>
</dbReference>
<keyword evidence="3" id="KW-1185">Reference proteome</keyword>
<name>A0A4Q7UP34_PSEST</name>
<dbReference type="EMBL" id="SHKL01000001">
    <property type="protein sequence ID" value="RZT83335.1"/>
    <property type="molecule type" value="Genomic_DNA"/>
</dbReference>